<dbReference type="AlphaFoldDB" id="A0A101EQP1"/>
<dbReference type="SUPFAM" id="SSF46785">
    <property type="entry name" value="Winged helix' DNA-binding domain"/>
    <property type="match status" value="1"/>
</dbReference>
<evidence type="ECO:0000256" key="1">
    <source>
        <dbReference type="ARBA" id="ARBA00004496"/>
    </source>
</evidence>
<feature type="domain" description="Iron dependent repressor metal binding and dimerisation" evidence="3">
    <location>
        <begin position="62"/>
        <end position="130"/>
    </location>
</feature>
<dbReference type="Pfam" id="PF02742">
    <property type="entry name" value="Fe_dep_repr_C"/>
    <property type="match status" value="1"/>
</dbReference>
<comment type="subcellular location">
    <subcellularLocation>
        <location evidence="1">Cytoplasm</location>
    </subcellularLocation>
</comment>
<accession>A0A101EQP1</accession>
<comment type="caution">
    <text evidence="4">The sequence shown here is derived from an EMBL/GenBank/DDBJ whole genome shotgun (WGS) entry which is preliminary data.</text>
</comment>
<dbReference type="InterPro" id="IPR050536">
    <property type="entry name" value="DtxR_MntR_Metal-Reg"/>
</dbReference>
<dbReference type="GO" id="GO:0003700">
    <property type="term" value="F:DNA-binding transcription factor activity"/>
    <property type="evidence" value="ECO:0007669"/>
    <property type="project" value="InterPro"/>
</dbReference>
<dbReference type="GO" id="GO:0046914">
    <property type="term" value="F:transition metal ion binding"/>
    <property type="evidence" value="ECO:0007669"/>
    <property type="project" value="InterPro"/>
</dbReference>
<dbReference type="GO" id="GO:0046983">
    <property type="term" value="F:protein dimerization activity"/>
    <property type="evidence" value="ECO:0007669"/>
    <property type="project" value="InterPro"/>
</dbReference>
<dbReference type="PANTHER" id="PTHR33238">
    <property type="entry name" value="IRON (METAL) DEPENDENT REPRESSOR, DTXR FAMILY"/>
    <property type="match status" value="1"/>
</dbReference>
<dbReference type="SUPFAM" id="SSF47979">
    <property type="entry name" value="Iron-dependent repressor protein, dimerization domain"/>
    <property type="match status" value="1"/>
</dbReference>
<dbReference type="GO" id="GO:0005737">
    <property type="term" value="C:cytoplasm"/>
    <property type="evidence" value="ECO:0007669"/>
    <property type="project" value="UniProtKB-SubCell"/>
</dbReference>
<dbReference type="PANTHER" id="PTHR33238:SF11">
    <property type="entry name" value="TRANSCRIPTIONAL REGULATOR MNTR"/>
    <property type="match status" value="1"/>
</dbReference>
<dbReference type="Gene3D" id="1.10.10.10">
    <property type="entry name" value="Winged helix-like DNA-binding domain superfamily/Winged helix DNA-binding domain"/>
    <property type="match status" value="1"/>
</dbReference>
<dbReference type="InterPro" id="IPR001367">
    <property type="entry name" value="Fe_dep_repressor"/>
</dbReference>
<organism evidence="4 5">
    <name type="scientific">Thermotoga petrophila</name>
    <dbReference type="NCBI Taxonomy" id="93929"/>
    <lineage>
        <taxon>Bacteria</taxon>
        <taxon>Thermotogati</taxon>
        <taxon>Thermotogota</taxon>
        <taxon>Thermotogae</taxon>
        <taxon>Thermotogales</taxon>
        <taxon>Thermotogaceae</taxon>
        <taxon>Thermotoga</taxon>
    </lineage>
</organism>
<protein>
    <submittedName>
        <fullName evidence="4">Iron (Metal) dependent repressor, DtxR family</fullName>
    </submittedName>
</protein>
<dbReference type="SMART" id="SM00529">
    <property type="entry name" value="HTH_DTXR"/>
    <property type="match status" value="1"/>
</dbReference>
<proteinExistence type="predicted"/>
<dbReference type="InterPro" id="IPR036421">
    <property type="entry name" value="Fe_dep_repressor_sf"/>
</dbReference>
<dbReference type="InterPro" id="IPR036388">
    <property type="entry name" value="WH-like_DNA-bd_sf"/>
</dbReference>
<dbReference type="Proteomes" id="UP000058636">
    <property type="component" value="Unassembled WGS sequence"/>
</dbReference>
<reference evidence="4 5" key="1">
    <citation type="journal article" date="2015" name="MBio">
        <title>Genome-Resolved Metagenomic Analysis Reveals Roles for Candidate Phyla and Other Microbial Community Members in Biogeochemical Transformations in Oil Reservoirs.</title>
        <authorList>
            <person name="Hu P."/>
            <person name="Tom L."/>
            <person name="Singh A."/>
            <person name="Thomas B.C."/>
            <person name="Baker B.J."/>
            <person name="Piceno Y.M."/>
            <person name="Andersen G.L."/>
            <person name="Banfield J.F."/>
        </authorList>
    </citation>
    <scope>NUCLEOTIDE SEQUENCE [LARGE SCALE GENOMIC DNA]</scope>
    <source>
        <strain evidence="4">46_26</strain>
    </source>
</reference>
<evidence type="ECO:0000313" key="4">
    <source>
        <dbReference type="EMBL" id="KUK22845.1"/>
    </source>
</evidence>
<comment type="subunit">
    <text evidence="2">Homodimer.</text>
</comment>
<sequence>MLSPTEKRYLLAVLLTTEEGSTRLKRVSDFLKVKMPSAKQILEDLANKKLVNYVRRGPISLTKKGMELAQKELERFNNLKEFLKKILFLDEEEAEKGAWEIFFNLEESIADRVVDFMNFLTHCPHITPICIKGFKEYLETGEFPTLCRLRR</sequence>
<dbReference type="InterPro" id="IPR036390">
    <property type="entry name" value="WH_DNA-bd_sf"/>
</dbReference>
<evidence type="ECO:0000313" key="5">
    <source>
        <dbReference type="Proteomes" id="UP000058636"/>
    </source>
</evidence>
<name>A0A101EQP1_9THEM</name>
<dbReference type="PATRIC" id="fig|93930.3.peg.66"/>
<evidence type="ECO:0000256" key="2">
    <source>
        <dbReference type="ARBA" id="ARBA00011738"/>
    </source>
</evidence>
<evidence type="ECO:0000259" key="3">
    <source>
        <dbReference type="Pfam" id="PF02742"/>
    </source>
</evidence>
<gene>
    <name evidence="4" type="ORF">XD57_1056</name>
</gene>
<dbReference type="InterPro" id="IPR022689">
    <property type="entry name" value="Iron_dep_repressor"/>
</dbReference>
<dbReference type="EMBL" id="LGFG01000085">
    <property type="protein sequence ID" value="KUK22845.1"/>
    <property type="molecule type" value="Genomic_DNA"/>
</dbReference>